<gene>
    <name evidence="2" type="ORF">FK530_17615</name>
</gene>
<dbReference type="InterPro" id="IPR011340">
    <property type="entry name" value="Cys_dSase-rel"/>
</dbReference>
<dbReference type="SUPFAM" id="SSF53383">
    <property type="entry name" value="PLP-dependent transferases"/>
    <property type="match status" value="1"/>
</dbReference>
<evidence type="ECO:0000259" key="1">
    <source>
        <dbReference type="Pfam" id="PF00266"/>
    </source>
</evidence>
<feature type="domain" description="Aminotransferase class V" evidence="1">
    <location>
        <begin position="73"/>
        <end position="443"/>
    </location>
</feature>
<evidence type="ECO:0000313" key="3">
    <source>
        <dbReference type="Proteomes" id="UP000319375"/>
    </source>
</evidence>
<organism evidence="2 3">
    <name type="scientific">Tsukamurella conjunctivitidis</name>
    <dbReference type="NCBI Taxonomy" id="2592068"/>
    <lineage>
        <taxon>Bacteria</taxon>
        <taxon>Bacillati</taxon>
        <taxon>Actinomycetota</taxon>
        <taxon>Actinomycetes</taxon>
        <taxon>Mycobacteriales</taxon>
        <taxon>Tsukamurellaceae</taxon>
        <taxon>Tsukamurella</taxon>
    </lineage>
</organism>
<accession>A0A5C5RXN9</accession>
<comment type="caution">
    <text evidence="2">The sequence shown here is derived from an EMBL/GenBank/DDBJ whole genome shotgun (WGS) entry which is preliminary data.</text>
</comment>
<dbReference type="Proteomes" id="UP000319375">
    <property type="component" value="Unassembled WGS sequence"/>
</dbReference>
<reference evidence="2 3" key="1">
    <citation type="submission" date="2019-06" db="EMBL/GenBank/DDBJ databases">
        <title>Tsukamurella conjunctivitidis sp. nov., Tsukamurella assacharolytica sp. nov. and Tsukamurella sputae sp. nov. isolated from patients with conjunctivitis, bacteraemia (lymphoma) and respiratory infection (sputum) in Hong Kong.</title>
        <authorList>
            <person name="Teng J.L.L."/>
            <person name="Lee H.H."/>
            <person name="Fong J.Y.H."/>
            <person name="Fok K.M.N."/>
            <person name="Lau S.K.P."/>
            <person name="Woo P.C.Y."/>
        </authorList>
    </citation>
    <scope>NUCLEOTIDE SEQUENCE [LARGE SCALE GENOMIC DNA]</scope>
    <source>
        <strain evidence="2 3">HKU72</strain>
    </source>
</reference>
<dbReference type="PANTHER" id="PTHR43586:SF21">
    <property type="entry name" value="PYRIDOXAL PHOSPHATE (PLP)-DEPENDENT ASPARTATE AMINOTRANSFERASE SUPERFAMILY"/>
    <property type="match status" value="1"/>
</dbReference>
<dbReference type="Gene3D" id="3.90.1150.10">
    <property type="entry name" value="Aspartate Aminotransferase, domain 1"/>
    <property type="match status" value="1"/>
</dbReference>
<dbReference type="InterPro" id="IPR000192">
    <property type="entry name" value="Aminotrans_V_dom"/>
</dbReference>
<keyword evidence="3" id="KW-1185">Reference proteome</keyword>
<dbReference type="InterPro" id="IPR015421">
    <property type="entry name" value="PyrdxlP-dep_Trfase_major"/>
</dbReference>
<dbReference type="AlphaFoldDB" id="A0A5C5RXN9"/>
<dbReference type="PANTHER" id="PTHR43586">
    <property type="entry name" value="CYSTEINE DESULFURASE"/>
    <property type="match status" value="1"/>
</dbReference>
<proteinExistence type="predicted"/>
<sequence>MISTSLRSFIAPFWQLPAGGPRCRQCGGVICVPVNTFSEGQGAPGRASTAVAVSAFDVARVRGLYPALGDGWIHFDPQAGAQIPGAVSSAVANAFRGFVSNPYGVYAAAAHTRSIVQAARVAVADLVGGKPEGVVLGPSREQLLNSLAESLSARLGLGSEIVLCRLDDDANQSPWLRVADRGGGRVRWVEADIETGEVPAWQFAELAGPSTSVIAVPYASSTIGTVIDVAAAAEAAHRVGALLVVDATSAAPYELLDIERLGADVLLVSANRWGGPQVAAMAFRDPSLFGRLRAVNPDRSLTGPERFELGEHQYAMLAGLIASIDHLAGLDESSVGTRRDRLEQSMFGLRQYQQRLLFYLLNSLASAPQVAIIGRAERRVPTVSFTMPGVPAAKAAKRLADNGVCALSNVPSRYFAGLGVPEYGGAVTVGLAPYSTPYDVDQLVRALASLG</sequence>
<evidence type="ECO:0000313" key="2">
    <source>
        <dbReference type="EMBL" id="TWS27554.1"/>
    </source>
</evidence>
<name>A0A5C5RXN9_9ACTN</name>
<dbReference type="InterPro" id="IPR015424">
    <property type="entry name" value="PyrdxlP-dep_Trfase"/>
</dbReference>
<dbReference type="OrthoDB" id="7592443at2"/>
<dbReference type="EMBL" id="VIGX01000012">
    <property type="protein sequence ID" value="TWS27554.1"/>
    <property type="molecule type" value="Genomic_DNA"/>
</dbReference>
<dbReference type="InterPro" id="IPR015422">
    <property type="entry name" value="PyrdxlP-dep_Trfase_small"/>
</dbReference>
<dbReference type="NCBIfam" id="TIGR01976">
    <property type="entry name" value="am_tr_V_VC1184"/>
    <property type="match status" value="1"/>
</dbReference>
<protein>
    <submittedName>
        <fullName evidence="2">Cysteine desulfurase-like protein</fullName>
    </submittedName>
</protein>
<dbReference type="Gene3D" id="3.40.640.10">
    <property type="entry name" value="Type I PLP-dependent aspartate aminotransferase-like (Major domain)"/>
    <property type="match status" value="1"/>
</dbReference>
<dbReference type="Pfam" id="PF00266">
    <property type="entry name" value="Aminotran_5"/>
    <property type="match status" value="1"/>
</dbReference>